<organism evidence="1">
    <name type="scientific">Arundo donax</name>
    <name type="common">Giant reed</name>
    <name type="synonym">Donax arundinaceus</name>
    <dbReference type="NCBI Taxonomy" id="35708"/>
    <lineage>
        <taxon>Eukaryota</taxon>
        <taxon>Viridiplantae</taxon>
        <taxon>Streptophyta</taxon>
        <taxon>Embryophyta</taxon>
        <taxon>Tracheophyta</taxon>
        <taxon>Spermatophyta</taxon>
        <taxon>Magnoliopsida</taxon>
        <taxon>Liliopsida</taxon>
        <taxon>Poales</taxon>
        <taxon>Poaceae</taxon>
        <taxon>PACMAD clade</taxon>
        <taxon>Arundinoideae</taxon>
        <taxon>Arundineae</taxon>
        <taxon>Arundo</taxon>
    </lineage>
</organism>
<accession>A0A0A8Y390</accession>
<proteinExistence type="predicted"/>
<dbReference type="AlphaFoldDB" id="A0A0A8Y390"/>
<reference evidence="1" key="1">
    <citation type="submission" date="2014-09" db="EMBL/GenBank/DDBJ databases">
        <authorList>
            <person name="Magalhaes I.L.F."/>
            <person name="Oliveira U."/>
            <person name="Santos F.R."/>
            <person name="Vidigal T.H.D.A."/>
            <person name="Brescovit A.D."/>
            <person name="Santos A.J."/>
        </authorList>
    </citation>
    <scope>NUCLEOTIDE SEQUENCE</scope>
    <source>
        <tissue evidence="1">Shoot tissue taken approximately 20 cm above the soil surface</tissue>
    </source>
</reference>
<dbReference type="EMBL" id="GBRH01278145">
    <property type="protein sequence ID" value="JAD19750.1"/>
    <property type="molecule type" value="Transcribed_RNA"/>
</dbReference>
<evidence type="ECO:0000313" key="1">
    <source>
        <dbReference type="EMBL" id="JAD19750.1"/>
    </source>
</evidence>
<name>A0A0A8Y390_ARUDO</name>
<protein>
    <submittedName>
        <fullName evidence="1">Uncharacterized protein</fullName>
    </submittedName>
</protein>
<sequence>MLVAAKFLNHRSKLTVISGNLRAVGVNYNASTNHAAIQAFSLTAISASTYCFLACLVEIKQICARPC</sequence>
<reference evidence="1" key="2">
    <citation type="journal article" date="2015" name="Data Brief">
        <title>Shoot transcriptome of the giant reed, Arundo donax.</title>
        <authorList>
            <person name="Barrero R.A."/>
            <person name="Guerrero F.D."/>
            <person name="Moolhuijzen P."/>
            <person name="Goolsby J.A."/>
            <person name="Tidwell J."/>
            <person name="Bellgard S.E."/>
            <person name="Bellgard M.I."/>
        </authorList>
    </citation>
    <scope>NUCLEOTIDE SEQUENCE</scope>
    <source>
        <tissue evidence="1">Shoot tissue taken approximately 20 cm above the soil surface</tissue>
    </source>
</reference>